<reference evidence="3" key="1">
    <citation type="submission" date="2022-11" db="EMBL/GenBank/DDBJ databases">
        <title>Centuries of genome instability and evolution in soft-shell clam transmissible cancer (bioRxiv).</title>
        <authorList>
            <person name="Hart S.F.M."/>
            <person name="Yonemitsu M.A."/>
            <person name="Giersch R.M."/>
            <person name="Beal B.F."/>
            <person name="Arriagada G."/>
            <person name="Davis B.W."/>
            <person name="Ostrander E.A."/>
            <person name="Goff S.P."/>
            <person name="Metzger M.J."/>
        </authorList>
    </citation>
    <scope>NUCLEOTIDE SEQUENCE</scope>
    <source>
        <strain evidence="3">MELC-2E11</strain>
        <tissue evidence="3">Siphon/mantle</tissue>
    </source>
</reference>
<gene>
    <name evidence="3" type="ORF">MAR_013233</name>
</gene>
<dbReference type="InterPro" id="IPR008983">
    <property type="entry name" value="Tumour_necrosis_fac-like_dom"/>
</dbReference>
<name>A0ABY7G2P4_MYAAR</name>
<evidence type="ECO:0000256" key="1">
    <source>
        <dbReference type="SAM" id="Coils"/>
    </source>
</evidence>
<dbReference type="Gene3D" id="2.60.120.40">
    <property type="match status" value="1"/>
</dbReference>
<keyword evidence="1" id="KW-0175">Coiled coil</keyword>
<organism evidence="3 4">
    <name type="scientific">Mya arenaria</name>
    <name type="common">Soft-shell clam</name>
    <dbReference type="NCBI Taxonomy" id="6604"/>
    <lineage>
        <taxon>Eukaryota</taxon>
        <taxon>Metazoa</taxon>
        <taxon>Spiralia</taxon>
        <taxon>Lophotrochozoa</taxon>
        <taxon>Mollusca</taxon>
        <taxon>Bivalvia</taxon>
        <taxon>Autobranchia</taxon>
        <taxon>Heteroconchia</taxon>
        <taxon>Euheterodonta</taxon>
        <taxon>Imparidentia</taxon>
        <taxon>Neoheterodontei</taxon>
        <taxon>Myida</taxon>
        <taxon>Myoidea</taxon>
        <taxon>Myidae</taxon>
        <taxon>Mya</taxon>
    </lineage>
</organism>
<keyword evidence="2" id="KW-0812">Transmembrane</keyword>
<dbReference type="SUPFAM" id="SSF49842">
    <property type="entry name" value="TNF-like"/>
    <property type="match status" value="1"/>
</dbReference>
<sequence length="387" mass="43905">MEKVHDIESMTGNDFCINCRDGKRTRKSKTLKCILVVLLISVIGAAISVIVYSLHDDHRVKRCSGHENDQTDTIMNLRDKVASLERRFRKIRQLINNKSRQIEDDTFVRTMVEYDSNKALSKVLVDDIGTEKERAGLGFATIGNDARIGSGRVRRDATDNKKVKRKGKKVKKVRRPKKKKYKMKEYDPPLLKDIEKFTNRLSWVQVTGNALRERRDDKTVTNVNVDGRIKVTSSGFYLIYAQLKLFGKSRHGFHIYRVSKTGTKVLGTCKVTGFPFESSETCFTMQIVELEENSEVYVAFINVTAKGYNVYHVSKGQLSQIASCFLNTNTCGAIGNKTGINQTCSTMKVYPLLEGDAVYIQEISEINVGYYSSDHSYFGLIKVDDIK</sequence>
<dbReference type="Proteomes" id="UP001164746">
    <property type="component" value="Chromosome 15"/>
</dbReference>
<feature type="coiled-coil region" evidence="1">
    <location>
        <begin position="67"/>
        <end position="101"/>
    </location>
</feature>
<evidence type="ECO:0000313" key="3">
    <source>
        <dbReference type="EMBL" id="WAR27529.1"/>
    </source>
</evidence>
<evidence type="ECO:0000313" key="4">
    <source>
        <dbReference type="Proteomes" id="UP001164746"/>
    </source>
</evidence>
<evidence type="ECO:0000256" key="2">
    <source>
        <dbReference type="SAM" id="Phobius"/>
    </source>
</evidence>
<evidence type="ECO:0008006" key="5">
    <source>
        <dbReference type="Google" id="ProtNLM"/>
    </source>
</evidence>
<keyword evidence="2" id="KW-0472">Membrane</keyword>
<feature type="transmembrane region" description="Helical" evidence="2">
    <location>
        <begin position="33"/>
        <end position="54"/>
    </location>
</feature>
<protein>
    <recommendedName>
        <fullName evidence="5">TNF family profile domain-containing protein</fullName>
    </recommendedName>
</protein>
<keyword evidence="2" id="KW-1133">Transmembrane helix</keyword>
<dbReference type="EMBL" id="CP111026">
    <property type="protein sequence ID" value="WAR27529.1"/>
    <property type="molecule type" value="Genomic_DNA"/>
</dbReference>
<accession>A0ABY7G2P4</accession>
<keyword evidence="4" id="KW-1185">Reference proteome</keyword>
<proteinExistence type="predicted"/>